<comment type="caution">
    <text evidence="6">The sequence shown here is derived from an EMBL/GenBank/DDBJ whole genome shotgun (WGS) entry which is preliminary data.</text>
</comment>
<dbReference type="GO" id="GO:0016853">
    <property type="term" value="F:isomerase activity"/>
    <property type="evidence" value="ECO:0007669"/>
    <property type="project" value="UniProtKB-KW"/>
</dbReference>
<keyword evidence="2" id="KW-0677">Repeat</keyword>
<dbReference type="InterPro" id="IPR050303">
    <property type="entry name" value="GatZ_KbaZ_carbometab"/>
</dbReference>
<dbReference type="InterPro" id="IPR035466">
    <property type="entry name" value="GlmS/AgaS_SIS"/>
</dbReference>
<dbReference type="EMBL" id="JACIEK010000003">
    <property type="protein sequence ID" value="MBB3998011.1"/>
    <property type="molecule type" value="Genomic_DNA"/>
</dbReference>
<evidence type="ECO:0000313" key="6">
    <source>
        <dbReference type="EMBL" id="MBB3998011.1"/>
    </source>
</evidence>
<dbReference type="GO" id="GO:0097367">
    <property type="term" value="F:carbohydrate derivative binding"/>
    <property type="evidence" value="ECO:0007669"/>
    <property type="project" value="InterPro"/>
</dbReference>
<dbReference type="GO" id="GO:0016787">
    <property type="term" value="F:hydrolase activity"/>
    <property type="evidence" value="ECO:0007669"/>
    <property type="project" value="UniProtKB-KW"/>
</dbReference>
<dbReference type="GO" id="GO:0005886">
    <property type="term" value="C:plasma membrane"/>
    <property type="evidence" value="ECO:0007669"/>
    <property type="project" value="TreeGrafter"/>
</dbReference>
<keyword evidence="7" id="KW-1185">Reference proteome</keyword>
<dbReference type="InterPro" id="IPR001347">
    <property type="entry name" value="SIS_dom"/>
</dbReference>
<evidence type="ECO:0000256" key="3">
    <source>
        <dbReference type="ARBA" id="ARBA00022801"/>
    </source>
</evidence>
<evidence type="ECO:0000256" key="4">
    <source>
        <dbReference type="ARBA" id="ARBA00029292"/>
    </source>
</evidence>
<dbReference type="Pfam" id="PF01380">
    <property type="entry name" value="SIS"/>
    <property type="match status" value="1"/>
</dbReference>
<dbReference type="InterPro" id="IPR046348">
    <property type="entry name" value="SIS_dom_sf"/>
</dbReference>
<dbReference type="PROSITE" id="PS51464">
    <property type="entry name" value="SIS"/>
    <property type="match status" value="2"/>
</dbReference>
<dbReference type="AlphaFoldDB" id="A0A7W6H3F7"/>
<keyword evidence="6" id="KW-0413">Isomerase</keyword>
<sequence>MTHFTGLSNEELEARKAGWTAREIAQQPGVWRQLAGALAGERSRIEAFLAPLLAQPNLRLILSGAGTSAFAGQMLAPLLAAWLDRRVEAIATTDIVACPQQVFPQDEPVLLVSFARSGSSPESVAATQIADALSPDVHHLVVTCNADGELARRHAARDDSLVLLMPEATNDRAFAMTSSLTTMMLATLLAFSGGTDDAARVERLAAAAEAVIATQGEAIRQLAERRFARVVYLGSGALKGLAQESALKLLELTAGRVVSYFDTPLGFRHGPKSILDRETLVVVYLSNDAATRPYDLDLLAELRGGGLAGAVLAISGGESGPGEGWALPGLGDLDDGEMALVAVIPAQMLALALSLGHGLTPDNPFPAGEVNRVVQGVTIHPTPARTKG</sequence>
<protein>
    <submittedName>
        <fullName evidence="6">Tagatose-6-phosphate ketose/aldose isomerase</fullName>
        <ecNumber evidence="6">5.-.-.-</ecNumber>
    </submittedName>
</protein>
<gene>
    <name evidence="6" type="ORF">GGR04_001849</name>
</gene>
<accession>A0A7W6H3F7</accession>
<dbReference type="Gene3D" id="3.40.50.10490">
    <property type="entry name" value="Glucose-6-phosphate isomerase like protein, domain 1"/>
    <property type="match status" value="2"/>
</dbReference>
<dbReference type="GO" id="GO:1901135">
    <property type="term" value="P:carbohydrate derivative metabolic process"/>
    <property type="evidence" value="ECO:0007669"/>
    <property type="project" value="InterPro"/>
</dbReference>
<evidence type="ECO:0000256" key="1">
    <source>
        <dbReference type="ARBA" id="ARBA00007748"/>
    </source>
</evidence>
<keyword evidence="3" id="KW-0378">Hydrolase</keyword>
<dbReference type="PANTHER" id="PTHR32502:SF3">
    <property type="entry name" value="D-GALACTOSAMINE-6-PHOSPHATE DEAMINASE AGAS-RELATED"/>
    <property type="match status" value="1"/>
</dbReference>
<dbReference type="GO" id="GO:0009401">
    <property type="term" value="P:phosphoenolpyruvate-dependent sugar phosphotransferase system"/>
    <property type="evidence" value="ECO:0007669"/>
    <property type="project" value="TreeGrafter"/>
</dbReference>
<dbReference type="PANTHER" id="PTHR32502">
    <property type="entry name" value="N-ACETYLGALACTOSAMINE PERMEASE II COMPONENT-RELATED"/>
    <property type="match status" value="1"/>
</dbReference>
<dbReference type="CDD" id="cd05008">
    <property type="entry name" value="SIS_GlmS_GlmD_1"/>
    <property type="match status" value="1"/>
</dbReference>
<organism evidence="6 7">
    <name type="scientific">Aureimonas pseudogalii</name>
    <dbReference type="NCBI Taxonomy" id="1744844"/>
    <lineage>
        <taxon>Bacteria</taxon>
        <taxon>Pseudomonadati</taxon>
        <taxon>Pseudomonadota</taxon>
        <taxon>Alphaproteobacteria</taxon>
        <taxon>Hyphomicrobiales</taxon>
        <taxon>Aurantimonadaceae</taxon>
        <taxon>Aureimonas</taxon>
    </lineage>
</organism>
<reference evidence="6 7" key="1">
    <citation type="submission" date="2020-08" db="EMBL/GenBank/DDBJ databases">
        <title>Genomic Encyclopedia of Type Strains, Phase IV (KMG-IV): sequencing the most valuable type-strain genomes for metagenomic binning, comparative biology and taxonomic classification.</title>
        <authorList>
            <person name="Goeker M."/>
        </authorList>
    </citation>
    <scope>NUCLEOTIDE SEQUENCE [LARGE SCALE GENOMIC DNA]</scope>
    <source>
        <strain evidence="6 7">DSM 102238</strain>
    </source>
</reference>
<name>A0A7W6H3F7_9HYPH</name>
<evidence type="ECO:0000256" key="2">
    <source>
        <dbReference type="ARBA" id="ARBA00022737"/>
    </source>
</evidence>
<dbReference type="Proteomes" id="UP000542776">
    <property type="component" value="Unassembled WGS sequence"/>
</dbReference>
<evidence type="ECO:0000313" key="7">
    <source>
        <dbReference type="Proteomes" id="UP000542776"/>
    </source>
</evidence>
<dbReference type="CDD" id="cd05010">
    <property type="entry name" value="SIS_AgaS_like"/>
    <property type="match status" value="1"/>
</dbReference>
<comment type="catalytic activity">
    <reaction evidence="4">
        <text>D-galactosamine 6-phosphate + H2O = D-tagatopyranose 1-phosphate + NH4(+)</text>
        <dbReference type="Rhea" id="RHEA:47680"/>
        <dbReference type="ChEBI" id="CHEBI:15377"/>
        <dbReference type="ChEBI" id="CHEBI:28938"/>
        <dbReference type="ChEBI" id="CHEBI:71674"/>
        <dbReference type="ChEBI" id="CHEBI:138150"/>
    </reaction>
</comment>
<dbReference type="EC" id="5.-.-.-" evidence="6"/>
<feature type="domain" description="SIS" evidence="5">
    <location>
        <begin position="49"/>
        <end position="199"/>
    </location>
</feature>
<dbReference type="SUPFAM" id="SSF53697">
    <property type="entry name" value="SIS domain"/>
    <property type="match status" value="1"/>
</dbReference>
<dbReference type="InterPro" id="IPR035464">
    <property type="entry name" value="SIS_AgaS"/>
</dbReference>
<evidence type="ECO:0000259" key="5">
    <source>
        <dbReference type="PROSITE" id="PS51464"/>
    </source>
</evidence>
<proteinExistence type="inferred from homology"/>
<feature type="domain" description="SIS" evidence="5">
    <location>
        <begin position="218"/>
        <end position="364"/>
    </location>
</feature>
<comment type="similarity">
    <text evidence="1">Belongs to the SIS family. AgaS subfamily.</text>
</comment>
<dbReference type="RefSeq" id="WP_183199542.1">
    <property type="nucleotide sequence ID" value="NZ_JACIEK010000003.1"/>
</dbReference>